<evidence type="ECO:0008006" key="10">
    <source>
        <dbReference type="Google" id="ProtNLM"/>
    </source>
</evidence>
<dbReference type="GO" id="GO:0042158">
    <property type="term" value="P:lipoprotein biosynthetic process"/>
    <property type="evidence" value="ECO:0007669"/>
    <property type="project" value="InterPro"/>
</dbReference>
<dbReference type="GO" id="GO:0005886">
    <property type="term" value="C:plasma membrane"/>
    <property type="evidence" value="ECO:0007669"/>
    <property type="project" value="InterPro"/>
</dbReference>
<evidence type="ECO:0000256" key="4">
    <source>
        <dbReference type="ARBA" id="ARBA00022692"/>
    </source>
</evidence>
<accession>A0A143BLK8</accession>
<proteinExistence type="inferred from homology"/>
<keyword evidence="9" id="KW-1185">Reference proteome</keyword>
<keyword evidence="5 7" id="KW-1133">Transmembrane helix</keyword>
<evidence type="ECO:0000256" key="3">
    <source>
        <dbReference type="ARBA" id="ARBA00022679"/>
    </source>
</evidence>
<comment type="similarity">
    <text evidence="1">Belongs to the Lgt family.</text>
</comment>
<keyword evidence="3" id="KW-0808">Transferase</keyword>
<dbReference type="InterPro" id="IPR001640">
    <property type="entry name" value="Lgt"/>
</dbReference>
<evidence type="ECO:0000313" key="8">
    <source>
        <dbReference type="EMBL" id="AMW05402.1"/>
    </source>
</evidence>
<dbReference type="eggNOG" id="COG0682">
    <property type="taxonomic scope" value="Bacteria"/>
</dbReference>
<feature type="transmembrane region" description="Helical" evidence="7">
    <location>
        <begin position="179"/>
        <end position="195"/>
    </location>
</feature>
<evidence type="ECO:0000256" key="6">
    <source>
        <dbReference type="ARBA" id="ARBA00023136"/>
    </source>
</evidence>
<evidence type="ECO:0000313" key="9">
    <source>
        <dbReference type="Proteomes" id="UP000076404"/>
    </source>
</evidence>
<dbReference type="AlphaFoldDB" id="A0A143BLK8"/>
<keyword evidence="2" id="KW-1003">Cell membrane</keyword>
<protein>
    <recommendedName>
        <fullName evidence="10">Phosphatidylglycerol--prolipoprotein diacylglyceryl transferase</fullName>
    </recommendedName>
</protein>
<dbReference type="KEGG" id="gph:GEMMAAP_12490"/>
<evidence type="ECO:0000256" key="1">
    <source>
        <dbReference type="ARBA" id="ARBA00007150"/>
    </source>
</evidence>
<feature type="transmembrane region" description="Helical" evidence="7">
    <location>
        <begin position="207"/>
        <end position="226"/>
    </location>
</feature>
<feature type="transmembrane region" description="Helical" evidence="7">
    <location>
        <begin position="238"/>
        <end position="256"/>
    </location>
</feature>
<dbReference type="STRING" id="1379270.GEMMAAP_12490"/>
<organism evidence="8 9">
    <name type="scientific">Gemmatimonas phototrophica</name>
    <dbReference type="NCBI Taxonomy" id="1379270"/>
    <lineage>
        <taxon>Bacteria</taxon>
        <taxon>Pseudomonadati</taxon>
        <taxon>Gemmatimonadota</taxon>
        <taxon>Gemmatimonadia</taxon>
        <taxon>Gemmatimonadales</taxon>
        <taxon>Gemmatimonadaceae</taxon>
        <taxon>Gemmatimonas</taxon>
    </lineage>
</organism>
<evidence type="ECO:0000256" key="7">
    <source>
        <dbReference type="SAM" id="Phobius"/>
    </source>
</evidence>
<dbReference type="Proteomes" id="UP000076404">
    <property type="component" value="Chromosome"/>
</dbReference>
<dbReference type="GO" id="GO:0008961">
    <property type="term" value="F:phosphatidylglycerol-prolipoprotein diacylglyceryl transferase activity"/>
    <property type="evidence" value="ECO:0007669"/>
    <property type="project" value="InterPro"/>
</dbReference>
<evidence type="ECO:0000256" key="5">
    <source>
        <dbReference type="ARBA" id="ARBA00022989"/>
    </source>
</evidence>
<evidence type="ECO:0000256" key="2">
    <source>
        <dbReference type="ARBA" id="ARBA00022475"/>
    </source>
</evidence>
<name>A0A143BLK8_9BACT</name>
<reference evidence="8 9" key="2">
    <citation type="journal article" date="2016" name="Environ. Microbiol. Rep.">
        <title>Metagenomic evidence for the presence of phototrophic Gemmatimonadetes bacteria in diverse environments.</title>
        <authorList>
            <person name="Zeng Y."/>
            <person name="Baumbach J."/>
            <person name="Barbosa E.G."/>
            <person name="Azevedo V."/>
            <person name="Zhang C."/>
            <person name="Koblizek M."/>
        </authorList>
    </citation>
    <scope>NUCLEOTIDE SEQUENCE [LARGE SCALE GENOMIC DNA]</scope>
    <source>
        <strain evidence="8 9">AP64</strain>
    </source>
</reference>
<dbReference type="RefSeq" id="WP_026849493.1">
    <property type="nucleotide sequence ID" value="NZ_CP011454.1"/>
</dbReference>
<dbReference type="EMBL" id="CP011454">
    <property type="protein sequence ID" value="AMW05402.1"/>
    <property type="molecule type" value="Genomic_DNA"/>
</dbReference>
<feature type="transmembrane region" description="Helical" evidence="7">
    <location>
        <begin position="77"/>
        <end position="98"/>
    </location>
</feature>
<gene>
    <name evidence="8" type="ORF">GEMMAAP_12490</name>
</gene>
<feature type="transmembrane region" description="Helical" evidence="7">
    <location>
        <begin position="16"/>
        <end position="35"/>
    </location>
</feature>
<dbReference type="OrthoDB" id="871140at2"/>
<dbReference type="Pfam" id="PF01790">
    <property type="entry name" value="LGT"/>
    <property type="match status" value="1"/>
</dbReference>
<keyword evidence="6 7" id="KW-0472">Membrane</keyword>
<sequence length="266" mass="28668">MIVHEPTVIALGPLVLSGYGLALAASMLLGYLVVAREYRRLGVPAQALEDIIVVLLVAVVGAKLYDMATGNAALWSRSGFSMVGGALASLPTMWWLTARRAVQPACIADAMALGAAAAIPVARSGCWAIGDDYGRPFDGAWAVAFPHGAPPSTVHTFRTQFGEPLSGLDAATVLTVHPTQLYELALSFAIFLWLWHRRRTTPTWTTAGAFLALSAGERFVVEFVRAKTDRTLPGDLTITQAVTLALLLLGSTLWWQRSRRRDIAVR</sequence>
<reference evidence="8 9" key="1">
    <citation type="journal article" date="2014" name="Proc. Natl. Acad. Sci. U.S.A.">
        <title>Functional type 2 photosynthetic reaction centers found in the rare bacterial phylum Gemmatimonadetes.</title>
        <authorList>
            <person name="Zeng Y."/>
            <person name="Feng F."/>
            <person name="Medova H."/>
            <person name="Dean J."/>
            <person name="Koblizek M."/>
        </authorList>
    </citation>
    <scope>NUCLEOTIDE SEQUENCE [LARGE SCALE GENOMIC DNA]</scope>
    <source>
        <strain evidence="8 9">AP64</strain>
    </source>
</reference>
<dbReference type="PANTHER" id="PTHR30589:SF0">
    <property type="entry name" value="PHOSPHATIDYLGLYCEROL--PROLIPOPROTEIN DIACYLGLYCERYL TRANSFERASE"/>
    <property type="match status" value="1"/>
</dbReference>
<keyword evidence="4 7" id="KW-0812">Transmembrane</keyword>
<dbReference type="PANTHER" id="PTHR30589">
    <property type="entry name" value="PROLIPOPROTEIN DIACYLGLYCERYL TRANSFERASE"/>
    <property type="match status" value="1"/>
</dbReference>